<protein>
    <recommendedName>
        <fullName evidence="3">Maturase K</fullName>
    </recommendedName>
</protein>
<comment type="caution">
    <text evidence="1">The sequence shown here is derived from an EMBL/GenBank/DDBJ whole genome shotgun (WGS) entry which is preliminary data.</text>
</comment>
<evidence type="ECO:0000313" key="1">
    <source>
        <dbReference type="EMBL" id="KAG6575236.1"/>
    </source>
</evidence>
<keyword evidence="2" id="KW-1185">Reference proteome</keyword>
<name>A0AAV6M4P8_9ROSI</name>
<feature type="non-terminal residue" evidence="1">
    <location>
        <position position="1"/>
    </location>
</feature>
<dbReference type="EMBL" id="JAGKQH010000017">
    <property type="protein sequence ID" value="KAG6575236.1"/>
    <property type="molecule type" value="Genomic_DNA"/>
</dbReference>
<reference evidence="1 2" key="1">
    <citation type="journal article" date="2021" name="Hortic Res">
        <title>The domestication of Cucurbita argyrosperma as revealed by the genome of its wild relative.</title>
        <authorList>
            <person name="Barrera-Redondo J."/>
            <person name="Sanchez-de la Vega G."/>
            <person name="Aguirre-Liguori J.A."/>
            <person name="Castellanos-Morales G."/>
            <person name="Gutierrez-Guerrero Y.T."/>
            <person name="Aguirre-Dugua X."/>
            <person name="Aguirre-Planter E."/>
            <person name="Tenaillon M.I."/>
            <person name="Lira-Saade R."/>
            <person name="Eguiarte L.E."/>
        </authorList>
    </citation>
    <scope>NUCLEOTIDE SEQUENCE [LARGE SCALE GENOMIC DNA]</scope>
    <source>
        <strain evidence="1">JBR-2021</strain>
    </source>
</reference>
<evidence type="ECO:0008006" key="3">
    <source>
        <dbReference type="Google" id="ProtNLM"/>
    </source>
</evidence>
<gene>
    <name evidence="1" type="ORF">SDJN03_25875</name>
</gene>
<sequence length="249" mass="28420">MFFFILDQTHELAEALYVIASVTDIAYLKFSMENMSIMGSASPETACIIAIQLCPPYFQTYTCDHLHYSWINIHKIFPLMSDLNRAGFSSLSFSFTAPNLANLVFLGPSRLREADFGLNPSNGSRDIGPYDYSTFVTLESKEFINIITDFEFYHYVLVTLTSSQVKFSYTRFQTIITRESGRCIIGGIEESGLIKYIITVHPMHTFCNLVRQTERVWLFKSDEAAKGVISAPLGLHARFVTYFPDEWKE</sequence>
<proteinExistence type="predicted"/>
<organism evidence="1 2">
    <name type="scientific">Cucurbita argyrosperma subsp. sororia</name>
    <dbReference type="NCBI Taxonomy" id="37648"/>
    <lineage>
        <taxon>Eukaryota</taxon>
        <taxon>Viridiplantae</taxon>
        <taxon>Streptophyta</taxon>
        <taxon>Embryophyta</taxon>
        <taxon>Tracheophyta</taxon>
        <taxon>Spermatophyta</taxon>
        <taxon>Magnoliopsida</taxon>
        <taxon>eudicotyledons</taxon>
        <taxon>Gunneridae</taxon>
        <taxon>Pentapetalae</taxon>
        <taxon>rosids</taxon>
        <taxon>fabids</taxon>
        <taxon>Cucurbitales</taxon>
        <taxon>Cucurbitaceae</taxon>
        <taxon>Cucurbiteae</taxon>
        <taxon>Cucurbita</taxon>
    </lineage>
</organism>
<dbReference type="AlphaFoldDB" id="A0AAV6M4P8"/>
<accession>A0AAV6M4P8</accession>
<evidence type="ECO:0000313" key="2">
    <source>
        <dbReference type="Proteomes" id="UP000685013"/>
    </source>
</evidence>
<dbReference type="Proteomes" id="UP000685013">
    <property type="component" value="Chromosome 17"/>
</dbReference>